<dbReference type="GO" id="GO:0006629">
    <property type="term" value="P:lipid metabolic process"/>
    <property type="evidence" value="ECO:0007669"/>
    <property type="project" value="InterPro"/>
</dbReference>
<evidence type="ECO:0000313" key="3">
    <source>
        <dbReference type="Proteomes" id="UP001230188"/>
    </source>
</evidence>
<dbReference type="AlphaFoldDB" id="A0AAD7U7Z0"/>
<sequence length="778" mass="85819">MAEILSSGQEEMEPGDNTLRLGASDEYEDAMVCDDEGRGLEESRGHLSMVSLNTEPRLTMVQRCNSAPSVLSSLRASLAQEIQARIETEKAYESRLEHERHAREEAERAFEKSTVIVNMLSPFEKFSLVFVGRLMAFARCPRPRCFCCGGPCFWFFFVPLLLWQLWADVAAPPVYDDSEPHEPANDAAALFQRWRPKPSRRPAFKYVERARLGLRDCVEHSQARRFSSASEGGNKPVVMLPGMTSTALEVWQGTGCYDDATRQRVWSSRSSTQTFLLDPECLQRHLMLNLSTWDDPEHVRVRASTGLSAADAFGPLNLWGELIVNLAVLGYDETSLALMGFDWRLDATRLERRDAYFTRLKRVVETLSETNCGRRVALLAHSLGANHALYFFSWVEKRTPGWVDRYVDSLTTIGGAFLGAPKCLPYVVSGEMTDALQMGQTFEWLSEAHGGLSRDALVNLTRSWGSVASLLPKGGDALWGRTRSPDDEGEKDDDDRLVDLLDNDGDDNGGGELLASLGGDDTLDFLRDLAPTYMALVDREYSLGTAAAAAGTNVSRDDPRAWSNPLLAPLPDAPSTKIYCLHGVGKPTPRRISFAPITPFAPGQPNERLYQISRKGGVHTTNGDGTVPLLSLGFMCARGWASTSLNPARMRVLTKEYVHEDLPAREAMSRPLEFVQGLANEKDADHITILGNRELIADVIDIVLGGHTTLVKSHVSSDICALAARVPLDLDLRRDGAADACDIDPSPNDADHHRGVVAPPADDTIEVLPTADLRHRSL</sequence>
<evidence type="ECO:0000256" key="1">
    <source>
        <dbReference type="SAM" id="MobiDB-lite"/>
    </source>
</evidence>
<name>A0AAD7U7Z0_9STRA</name>
<organism evidence="2 3">
    <name type="scientific">Chrysophaeum taylorii</name>
    <dbReference type="NCBI Taxonomy" id="2483200"/>
    <lineage>
        <taxon>Eukaryota</taxon>
        <taxon>Sar</taxon>
        <taxon>Stramenopiles</taxon>
        <taxon>Ochrophyta</taxon>
        <taxon>Pelagophyceae</taxon>
        <taxon>Pelagomonadales</taxon>
        <taxon>Pelagomonadaceae</taxon>
        <taxon>Chrysophaeum</taxon>
    </lineage>
</organism>
<accession>A0AAD7U7Z0</accession>
<keyword evidence="3" id="KW-1185">Reference proteome</keyword>
<dbReference type="GO" id="GO:0008374">
    <property type="term" value="F:O-acyltransferase activity"/>
    <property type="evidence" value="ECO:0007669"/>
    <property type="project" value="InterPro"/>
</dbReference>
<dbReference type="Gene3D" id="3.40.50.1820">
    <property type="entry name" value="alpha/beta hydrolase"/>
    <property type="match status" value="1"/>
</dbReference>
<dbReference type="Proteomes" id="UP001230188">
    <property type="component" value="Unassembled WGS sequence"/>
</dbReference>
<reference evidence="2" key="1">
    <citation type="submission" date="2023-01" db="EMBL/GenBank/DDBJ databases">
        <title>Metagenome sequencing of chrysophaentin producing Chrysophaeum taylorii.</title>
        <authorList>
            <person name="Davison J."/>
            <person name="Bewley C."/>
        </authorList>
    </citation>
    <scope>NUCLEOTIDE SEQUENCE</scope>
    <source>
        <strain evidence="2">NIES-1699</strain>
    </source>
</reference>
<proteinExistence type="predicted"/>
<feature type="region of interest" description="Disordered" evidence="1">
    <location>
        <begin position="1"/>
        <end position="24"/>
    </location>
</feature>
<dbReference type="EMBL" id="JAQMWT010000651">
    <property type="protein sequence ID" value="KAJ8598763.1"/>
    <property type="molecule type" value="Genomic_DNA"/>
</dbReference>
<dbReference type="SUPFAM" id="SSF53474">
    <property type="entry name" value="alpha/beta-Hydrolases"/>
    <property type="match status" value="1"/>
</dbReference>
<protein>
    <recommendedName>
        <fullName evidence="4">Phospholipid:diacylglycerol acyltransferase</fullName>
    </recommendedName>
</protein>
<gene>
    <name evidence="2" type="ORF">CTAYLR_009868</name>
</gene>
<dbReference type="PANTHER" id="PTHR11440">
    <property type="entry name" value="LECITHIN-CHOLESTEROL ACYLTRANSFERASE-RELATED"/>
    <property type="match status" value="1"/>
</dbReference>
<evidence type="ECO:0000313" key="2">
    <source>
        <dbReference type="EMBL" id="KAJ8598763.1"/>
    </source>
</evidence>
<comment type="caution">
    <text evidence="2">The sequence shown here is derived from an EMBL/GenBank/DDBJ whole genome shotgun (WGS) entry which is preliminary data.</text>
</comment>
<dbReference type="InterPro" id="IPR029058">
    <property type="entry name" value="AB_hydrolase_fold"/>
</dbReference>
<dbReference type="InterPro" id="IPR003386">
    <property type="entry name" value="LACT/PDAT_acylTrfase"/>
</dbReference>
<dbReference type="Pfam" id="PF02450">
    <property type="entry name" value="LCAT"/>
    <property type="match status" value="1"/>
</dbReference>
<evidence type="ECO:0008006" key="4">
    <source>
        <dbReference type="Google" id="ProtNLM"/>
    </source>
</evidence>